<reference evidence="1" key="2">
    <citation type="submission" date="2025-09" db="UniProtKB">
        <authorList>
            <consortium name="Ensembl"/>
        </authorList>
    </citation>
    <scope>IDENTIFICATION</scope>
</reference>
<reference evidence="1" key="1">
    <citation type="submission" date="2025-08" db="UniProtKB">
        <authorList>
            <consortium name="Ensembl"/>
        </authorList>
    </citation>
    <scope>IDENTIFICATION</scope>
</reference>
<evidence type="ECO:0000313" key="2">
    <source>
        <dbReference type="Proteomes" id="UP000694557"/>
    </source>
</evidence>
<dbReference type="Ensembl" id="ENSOKIT00005118304.1">
    <property type="protein sequence ID" value="ENSOKIP00005110468.1"/>
    <property type="gene ID" value="ENSOKIG00005048260.1"/>
</dbReference>
<dbReference type="Proteomes" id="UP000694557">
    <property type="component" value="Unassembled WGS sequence"/>
</dbReference>
<name>A0A8C7LDC6_ONCKI</name>
<proteinExistence type="predicted"/>
<sequence length="140" mass="15529">TNVHDRSVSLFLDGLEEDGTPFDTRPLTLPISEIRTDIAMRCHCPLCHPRVHPLVGRYFIPNAVEDTANNSVLSLNLDAQPVSYTNDQDMVTPWVSNILTGQEDIDQGLTITIDLVNGQYQVTVCVCVCVSVVGRAVYLW</sequence>
<dbReference type="AlphaFoldDB" id="A0A8C7LDC6"/>
<organism evidence="1 2">
    <name type="scientific">Oncorhynchus kisutch</name>
    <name type="common">Coho salmon</name>
    <name type="synonym">Salmo kisutch</name>
    <dbReference type="NCBI Taxonomy" id="8019"/>
    <lineage>
        <taxon>Eukaryota</taxon>
        <taxon>Metazoa</taxon>
        <taxon>Chordata</taxon>
        <taxon>Craniata</taxon>
        <taxon>Vertebrata</taxon>
        <taxon>Euteleostomi</taxon>
        <taxon>Actinopterygii</taxon>
        <taxon>Neopterygii</taxon>
        <taxon>Teleostei</taxon>
        <taxon>Protacanthopterygii</taxon>
        <taxon>Salmoniformes</taxon>
        <taxon>Salmonidae</taxon>
        <taxon>Salmoninae</taxon>
        <taxon>Oncorhynchus</taxon>
    </lineage>
</organism>
<evidence type="ECO:0000313" key="1">
    <source>
        <dbReference type="Ensembl" id="ENSOKIP00005110468.1"/>
    </source>
</evidence>
<dbReference type="GeneTree" id="ENSGT00940000170735"/>
<protein>
    <submittedName>
        <fullName evidence="1">Uncharacterized protein</fullName>
    </submittedName>
</protein>
<accession>A0A8C7LDC6</accession>
<keyword evidence="2" id="KW-1185">Reference proteome</keyword>